<feature type="region of interest" description="Disordered" evidence="1">
    <location>
        <begin position="525"/>
        <end position="560"/>
    </location>
</feature>
<feature type="compositionally biased region" description="Basic and acidic residues" evidence="1">
    <location>
        <begin position="549"/>
        <end position="560"/>
    </location>
</feature>
<evidence type="ECO:0000256" key="1">
    <source>
        <dbReference type="SAM" id="MobiDB-lite"/>
    </source>
</evidence>
<dbReference type="Proteomes" id="UP000728185">
    <property type="component" value="Unassembled WGS sequence"/>
</dbReference>
<dbReference type="EMBL" id="LUCM01002544">
    <property type="protein sequence ID" value="KAA0197192.1"/>
    <property type="molecule type" value="Genomic_DNA"/>
</dbReference>
<evidence type="ECO:0000313" key="3">
    <source>
        <dbReference type="EMBL" id="KAA0197192.1"/>
    </source>
</evidence>
<gene>
    <name evidence="3" type="ORF">FBUS_00763</name>
</gene>
<feature type="transmembrane region" description="Helical" evidence="2">
    <location>
        <begin position="734"/>
        <end position="759"/>
    </location>
</feature>
<dbReference type="PANTHER" id="PTHR37686">
    <property type="entry name" value="LD36006P"/>
    <property type="match status" value="1"/>
</dbReference>
<feature type="region of interest" description="Disordered" evidence="1">
    <location>
        <begin position="1710"/>
        <end position="1735"/>
    </location>
</feature>
<dbReference type="PANTHER" id="PTHR37686:SF1">
    <property type="entry name" value="LD36006P"/>
    <property type="match status" value="1"/>
</dbReference>
<keyword evidence="4" id="KW-1185">Reference proteome</keyword>
<feature type="region of interest" description="Disordered" evidence="1">
    <location>
        <begin position="1558"/>
        <end position="1589"/>
    </location>
</feature>
<feature type="region of interest" description="Disordered" evidence="1">
    <location>
        <begin position="1092"/>
        <end position="1128"/>
    </location>
</feature>
<proteinExistence type="predicted"/>
<feature type="region of interest" description="Disordered" evidence="1">
    <location>
        <begin position="1780"/>
        <end position="1846"/>
    </location>
</feature>
<organism evidence="3 4">
    <name type="scientific">Fasciolopsis buskii</name>
    <dbReference type="NCBI Taxonomy" id="27845"/>
    <lineage>
        <taxon>Eukaryota</taxon>
        <taxon>Metazoa</taxon>
        <taxon>Spiralia</taxon>
        <taxon>Lophotrochozoa</taxon>
        <taxon>Platyhelminthes</taxon>
        <taxon>Trematoda</taxon>
        <taxon>Digenea</taxon>
        <taxon>Plagiorchiida</taxon>
        <taxon>Echinostomata</taxon>
        <taxon>Echinostomatoidea</taxon>
        <taxon>Fasciolidae</taxon>
        <taxon>Fasciolopsis</taxon>
    </lineage>
</organism>
<comment type="caution">
    <text evidence="3">The sequence shown here is derived from an EMBL/GenBank/DDBJ whole genome shotgun (WGS) entry which is preliminary data.</text>
</comment>
<sequence>MQRDCCIPEPPKVPLLSGTPEITVSEEFSEAVGALKSVCFRMHLLLVKQAVNEHLYRWREFPVELPPSILDVSHLPLANIFTAPEFDECELLSKDCNGNSKPLNRHQLIQLRRTAKFDVDSMNFIGEVHTWKISSFFLKGTDFIRKTLLKELQEALAELVIHAHDRVVSRQFSVAAALRAGYRDCFVRIIDLFFGWPWVNHGDVDRKLMEERLRFLTCELSVKSNQRKRVMDFWDMYEQFMTLPRDAPIEQPEMRHPPYRFVTPARIPIDLRLHNSVLLDRCLAIIHGLRQPALSGWFQDFKEHAISRFRDEGKSIPEIKRLVRQEALREYASRLFEAMRGNEALQAISQGIAEPLIQQATFSLILAEAKDSFIHAWLAHQEAAEHQLRRKHPILYHIDEWRSRQLTRIQRQYFETHKFDVHEFVLSKCASAGLEQHAFFVSRDLLFLRDRERLLREQLEKSSSFPDTQFIFSVPAQLLRHWRVYRKHVSYTTNYELTDTILLSRRPSSNDPILPVKRSIKRVTSSGVETNSSMARDPSFSIPYPRKPPTTDRELGPQDFEAHGTSGPDRIYSASDVPLVDLQHLDEAQLIAQPLVDDETSVYQRVRQPEYVVQSSLIYKSSTRYFMWRWLAFFVCTYSWFLRAGQLLFITIPFRSALSLTALFKPSPIYLKLEIDQDTGYLFYNKTFYQDTVLSRIRRLWSDIRASRAAFDATPSKGMLDKAAARPLHRIWSYVFRGFLTSILLLIFWPPVCLVVSILSLLAGLTLPVVVPFVSLISHLLGLLFWDAYKPASRGNRLFPLFEVFFVHFLIRFVLQFVLALLVAVVLCPLLSVARLLWAIVRYFGRSIWDGIIFHCVLRRLARIPSREDFMVKRISGPGTATNHYYQARPVDILVILMGQLELLELRLWRRQMESMAEKPLDAYKKLAHSLSWLSLAPQMDGEVYGSLCRQTKLWRTEIGAKSEERNQALQLDLKPNQSHRIKLSDRDLRLSLRMGTELTECFYHNRIAARLQMLNQNPSAWWSIFSLANEDFLGLCTSLLRQTFGEQLFTCIMETDTVFPIQVRDLGLTRQFQDYLIDMVTHRVSNRSLDQMSTPAHSDHLVGQSCKSRVNTANEPRSLGSGDPEAEDDVLSMASETNISTSDIFSQRCTVIAASPSKRRAALGGKSACSATEVDSSFNIGSERTVSFVFPENLHQTQRRPFPDPIAFIHIDLPLFPLSAFAPSTSRHLPLPLRSSPKPSRDPHLPCCPNPTRVEQNCSGCVCPTKATLERRNRAKLAARWGQLVENTCGVNTIEQACAEHTREDLIYPVCSGLTTLLAHEERHLRHQLTAWHSADLINIRRSNSSYLQAHFPDEWPLGSPCRCHRLEHAQTGRVQPVSLWESLFGASPSVCAETHRSPVAAVVEHLGRVYHPAIITLLMHARDRENNPLDFTHPAVQTSISIITTPQREFGLLHHLQHKSSNEPIPLNCPTHLAASMGSELAHDMNAPLTDQSHSLKSRYDRDSAKLLRRKHILSEYMIKDTASVTDDVNRRPYSVWAGDVHAPISPTTVAQVSLTPPSIPRGFEPQQQQQQQTQQQQPVGSIRRRARMADSSVNVGVNRHMIFGWDDTNALVAGYWSGMETPGYDINGPDYSADTPTVSLYGTEDAATTDDLDDTEDNVSLSSMNQCEYMENFLSATASHDQSNRTLFIPDRPQKLPLAVPELLTTSATTAGSNEPESMMDSEIDQDYGKSHGDLPSYSVSATASSTYLASGAASTAITPDSSEVVRLPSSPMDIAPGTGGLPPSRAFGTPDLLAGVPSDNAQSPPGPMGSSRVVIDQRLTPVREEQNVSVKTNVTEHEGGEQ</sequence>
<keyword evidence="2" id="KW-0472">Membrane</keyword>
<feature type="transmembrane region" description="Helical" evidence="2">
    <location>
        <begin position="765"/>
        <end position="786"/>
    </location>
</feature>
<protein>
    <submittedName>
        <fullName evidence="3">Solute carrier family 13 (Sodium-dependent dicarboxylate transporter) member 2/3/5</fullName>
    </submittedName>
</protein>
<feature type="transmembrane region" description="Helical" evidence="2">
    <location>
        <begin position="821"/>
        <end position="841"/>
    </location>
</feature>
<accession>A0A8E0S1V1</accession>
<evidence type="ECO:0000313" key="4">
    <source>
        <dbReference type="Proteomes" id="UP000728185"/>
    </source>
</evidence>
<keyword evidence="2" id="KW-0812">Transmembrane</keyword>
<reference evidence="3" key="1">
    <citation type="submission" date="2019-05" db="EMBL/GenBank/DDBJ databases">
        <title>Annotation for the trematode Fasciolopsis buski.</title>
        <authorList>
            <person name="Choi Y.-J."/>
        </authorList>
    </citation>
    <scope>NUCLEOTIDE SEQUENCE</scope>
    <source>
        <strain evidence="3">HT</strain>
        <tissue evidence="3">Whole worm</tissue>
    </source>
</reference>
<feature type="compositionally biased region" description="Low complexity" evidence="1">
    <location>
        <begin position="1569"/>
        <end position="1580"/>
    </location>
</feature>
<keyword evidence="2" id="KW-1133">Transmembrane helix</keyword>
<dbReference type="OrthoDB" id="10003277at2759"/>
<evidence type="ECO:0000256" key="2">
    <source>
        <dbReference type="SAM" id="Phobius"/>
    </source>
</evidence>
<feature type="compositionally biased region" description="Polar residues" evidence="1">
    <location>
        <begin position="1710"/>
        <end position="1719"/>
    </location>
</feature>
<dbReference type="InterPro" id="IPR057435">
    <property type="entry name" value="Lips"/>
</dbReference>
<feature type="compositionally biased region" description="Polar residues" evidence="1">
    <location>
        <begin position="525"/>
        <end position="534"/>
    </location>
</feature>
<dbReference type="Pfam" id="PF25228">
    <property type="entry name" value="Lips"/>
    <property type="match status" value="2"/>
</dbReference>
<name>A0A8E0S1V1_9TREM</name>
<feature type="compositionally biased region" description="Polar residues" evidence="1">
    <location>
        <begin position="1106"/>
        <end position="1116"/>
    </location>
</feature>
<feature type="transmembrane region" description="Helical" evidence="2">
    <location>
        <begin position="625"/>
        <end position="641"/>
    </location>
</feature>